<proteinExistence type="predicted"/>
<feature type="region of interest" description="Disordered" evidence="1">
    <location>
        <begin position="1"/>
        <end position="35"/>
    </location>
</feature>
<dbReference type="EMBL" id="OZ075141">
    <property type="protein sequence ID" value="CAL5033777.1"/>
    <property type="molecule type" value="Genomic_DNA"/>
</dbReference>
<feature type="compositionally biased region" description="Polar residues" evidence="1">
    <location>
        <begin position="1"/>
        <end position="10"/>
    </location>
</feature>
<name>A0ABC9D9S6_9POAL</name>
<keyword evidence="3" id="KW-1185">Reference proteome</keyword>
<evidence type="ECO:0000313" key="3">
    <source>
        <dbReference type="Proteomes" id="UP001497457"/>
    </source>
</evidence>
<evidence type="ECO:0000256" key="1">
    <source>
        <dbReference type="SAM" id="MobiDB-lite"/>
    </source>
</evidence>
<evidence type="ECO:0000313" key="2">
    <source>
        <dbReference type="EMBL" id="CAL5033777.1"/>
    </source>
</evidence>
<reference evidence="2 3" key="2">
    <citation type="submission" date="2024-10" db="EMBL/GenBank/DDBJ databases">
        <authorList>
            <person name="Ryan C."/>
        </authorList>
    </citation>
    <scope>NUCLEOTIDE SEQUENCE [LARGE SCALE GENOMIC DNA]</scope>
</reference>
<reference evidence="3" key="1">
    <citation type="submission" date="2024-06" db="EMBL/GenBank/DDBJ databases">
        <authorList>
            <person name="Ryan C."/>
        </authorList>
    </citation>
    <scope>NUCLEOTIDE SEQUENCE [LARGE SCALE GENOMIC DNA]</scope>
</reference>
<dbReference type="PANTHER" id="PTHR34555:SF3">
    <property type="entry name" value="OS04G0136900 PROTEIN"/>
    <property type="match status" value="1"/>
</dbReference>
<dbReference type="PANTHER" id="PTHR34555">
    <property type="entry name" value="INTEGRAL MEMBRANE HEMOLYSIN-III-LIKE PROTEIN"/>
    <property type="match status" value="1"/>
</dbReference>
<gene>
    <name evidence="2" type="ORF">URODEC1_LOCUS82809</name>
</gene>
<evidence type="ECO:0008006" key="4">
    <source>
        <dbReference type="Google" id="ProtNLM"/>
    </source>
</evidence>
<dbReference type="Proteomes" id="UP001497457">
    <property type="component" value="Chromosome 31b"/>
</dbReference>
<accession>A0ABC9D9S6</accession>
<protein>
    <recommendedName>
        <fullName evidence="4">SWIM-type domain-containing protein</fullName>
    </recommendedName>
</protein>
<dbReference type="AlphaFoldDB" id="A0ABC9D9S6"/>
<organism evidence="2 3">
    <name type="scientific">Urochloa decumbens</name>
    <dbReference type="NCBI Taxonomy" id="240449"/>
    <lineage>
        <taxon>Eukaryota</taxon>
        <taxon>Viridiplantae</taxon>
        <taxon>Streptophyta</taxon>
        <taxon>Embryophyta</taxon>
        <taxon>Tracheophyta</taxon>
        <taxon>Spermatophyta</taxon>
        <taxon>Magnoliopsida</taxon>
        <taxon>Liliopsida</taxon>
        <taxon>Poales</taxon>
        <taxon>Poaceae</taxon>
        <taxon>PACMAD clade</taxon>
        <taxon>Panicoideae</taxon>
        <taxon>Panicodae</taxon>
        <taxon>Paniceae</taxon>
        <taxon>Melinidinae</taxon>
        <taxon>Urochloa</taxon>
    </lineage>
</organism>
<sequence length="240" mass="26556">MNMSQGTTPLSKEGPTIKPGKSAGIKRLQTDTPSSPGFHNVMDAFVGQQCPCFPSNKAACFHALSHNVYVRRKVESEHGKVYPSQEWKGGKDKAKEQEANRDVQYEEANRPQVASLVPESLGLVSSESPDKPNAEIMPAKTEPLVAPGSGIHGDVRQSSIQYWNKRFDRLQTYLENCDHSTHEGYLRKLRSLSAAGQSMYAIELEKRAIHLLVEEGKELQRMKALNVLGKVSSNASSKHL</sequence>